<keyword evidence="3" id="KW-0597">Phosphoprotein</keyword>
<gene>
    <name evidence="8" type="ordered locus">Halsa_0019</name>
</gene>
<comment type="subcellular location">
    <subcellularLocation>
        <location evidence="1">Cytoplasm</location>
    </subcellularLocation>
</comment>
<dbReference type="GO" id="GO:0005737">
    <property type="term" value="C:cytoplasm"/>
    <property type="evidence" value="ECO:0007669"/>
    <property type="project" value="UniProtKB-SubCell"/>
</dbReference>
<accession>E4RNI4</accession>
<dbReference type="Proteomes" id="UP000007434">
    <property type="component" value="Chromosome"/>
</dbReference>
<dbReference type="RefSeq" id="WP_013404625.1">
    <property type="nucleotide sequence ID" value="NC_014654.1"/>
</dbReference>
<keyword evidence="6" id="KW-0598">Phosphotransferase system</keyword>
<dbReference type="PANTHER" id="PTHR47738">
    <property type="entry name" value="PTS SYSTEM FRUCTOSE-LIKE EIIA COMPONENT-RELATED"/>
    <property type="match status" value="1"/>
</dbReference>
<dbReference type="STRING" id="656519.Halsa_0019"/>
<evidence type="ECO:0000313" key="8">
    <source>
        <dbReference type="EMBL" id="ADQ13519.1"/>
    </source>
</evidence>
<evidence type="ECO:0000256" key="2">
    <source>
        <dbReference type="ARBA" id="ARBA00022448"/>
    </source>
</evidence>
<keyword evidence="9" id="KW-1185">Reference proteome</keyword>
<dbReference type="AlphaFoldDB" id="E4RNI4"/>
<dbReference type="KEGG" id="has:Halsa_0019"/>
<evidence type="ECO:0000256" key="1">
    <source>
        <dbReference type="ARBA" id="ARBA00004496"/>
    </source>
</evidence>
<dbReference type="GO" id="GO:0016020">
    <property type="term" value="C:membrane"/>
    <property type="evidence" value="ECO:0007669"/>
    <property type="project" value="InterPro"/>
</dbReference>
<dbReference type="OrthoDB" id="95460at2"/>
<organism evidence="8 9">
    <name type="scientific">Halanaerobium hydrogeniformans</name>
    <name type="common">Halanaerobium sp. (strain sapolanicus)</name>
    <dbReference type="NCBI Taxonomy" id="656519"/>
    <lineage>
        <taxon>Bacteria</taxon>
        <taxon>Bacillati</taxon>
        <taxon>Bacillota</taxon>
        <taxon>Clostridia</taxon>
        <taxon>Halanaerobiales</taxon>
        <taxon>Halanaerobiaceae</taxon>
        <taxon>Halanaerobium</taxon>
    </lineage>
</organism>
<proteinExistence type="predicted"/>
<dbReference type="GO" id="GO:0009401">
    <property type="term" value="P:phosphoenolpyruvate-dependent sugar phosphotransferase system"/>
    <property type="evidence" value="ECO:0007669"/>
    <property type="project" value="UniProtKB-KW"/>
</dbReference>
<reference evidence="8 9" key="2">
    <citation type="journal article" date="2011" name="J. Bacteriol.">
        <title>Complete Genome Sequence of the Haloalkaliphilic, Hydrogen Producing Halanaerobium hydrogenoformans.</title>
        <authorList>
            <person name="Brown S.D."/>
            <person name="Begemann M.B."/>
            <person name="Mormile M.R."/>
            <person name="Wall J.D."/>
            <person name="Han C.S."/>
            <person name="Goodwin L.A."/>
            <person name="Pitluck S."/>
            <person name="Land M.L."/>
            <person name="Hauser L.J."/>
            <person name="Elias D.A."/>
        </authorList>
    </citation>
    <scope>NUCLEOTIDE SEQUENCE [LARGE SCALE GENOMIC DNA]</scope>
    <source>
        <strain evidence="9">sapolanicus</strain>
    </source>
</reference>
<dbReference type="PANTHER" id="PTHR47738:SF2">
    <property type="entry name" value="PTS SYSTEM FRUCTOSE-LIKE EIIA COMPONENT"/>
    <property type="match status" value="1"/>
</dbReference>
<dbReference type="GO" id="GO:0008982">
    <property type="term" value="F:protein-N(PI)-phosphohistidine-sugar phosphotransferase activity"/>
    <property type="evidence" value="ECO:0007669"/>
    <property type="project" value="InterPro"/>
</dbReference>
<evidence type="ECO:0000313" key="9">
    <source>
        <dbReference type="Proteomes" id="UP000007434"/>
    </source>
</evidence>
<keyword evidence="5" id="KW-0808">Transferase</keyword>
<dbReference type="CDD" id="cd00211">
    <property type="entry name" value="PTS_IIA_fru"/>
    <property type="match status" value="1"/>
</dbReference>
<dbReference type="SUPFAM" id="SSF55804">
    <property type="entry name" value="Phoshotransferase/anion transport protein"/>
    <property type="match status" value="1"/>
</dbReference>
<dbReference type="InterPro" id="IPR004715">
    <property type="entry name" value="PTS_IIA_fruc"/>
</dbReference>
<dbReference type="Pfam" id="PF00359">
    <property type="entry name" value="PTS_EIIA_2"/>
    <property type="match status" value="1"/>
</dbReference>
<evidence type="ECO:0000259" key="7">
    <source>
        <dbReference type="PROSITE" id="PS51094"/>
    </source>
</evidence>
<protein>
    <submittedName>
        <fullName evidence="8">PTS IIA-like nitrogen-regulatory protein PtsN</fullName>
    </submittedName>
</protein>
<evidence type="ECO:0000256" key="4">
    <source>
        <dbReference type="ARBA" id="ARBA00022597"/>
    </source>
</evidence>
<reference evidence="8 9" key="1">
    <citation type="submission" date="2010-11" db="EMBL/GenBank/DDBJ databases">
        <title>Complete sequence of Halanaerobium sp. sapolanicus.</title>
        <authorList>
            <consortium name="US DOE Joint Genome Institute"/>
            <person name="Lucas S."/>
            <person name="Copeland A."/>
            <person name="Lapidus A."/>
            <person name="Cheng J.-F."/>
            <person name="Bruce D."/>
            <person name="Goodwin L."/>
            <person name="Pitluck S."/>
            <person name="Davenport K."/>
            <person name="Detter J.C."/>
            <person name="Han C."/>
            <person name="Tapia R."/>
            <person name="Land M."/>
            <person name="Hauser L."/>
            <person name="Jeffries C."/>
            <person name="Kyrpides N."/>
            <person name="Ivanova N."/>
            <person name="Mikhailova N."/>
            <person name="Begemann M.B."/>
            <person name="Mormile M.R."/>
            <person name="Wall J.D."/>
            <person name="Elias D.A."/>
            <person name="Woyke T."/>
        </authorList>
    </citation>
    <scope>NUCLEOTIDE SEQUENCE [LARGE SCALE GENOMIC DNA]</scope>
    <source>
        <strain evidence="9">sapolanicus</strain>
    </source>
</reference>
<dbReference type="EMBL" id="CP002304">
    <property type="protein sequence ID" value="ADQ13519.1"/>
    <property type="molecule type" value="Genomic_DNA"/>
</dbReference>
<dbReference type="PROSITE" id="PS51094">
    <property type="entry name" value="PTS_EIIA_TYPE_2"/>
    <property type="match status" value="1"/>
</dbReference>
<dbReference type="eggNOG" id="COG1762">
    <property type="taxonomic scope" value="Bacteria"/>
</dbReference>
<dbReference type="FunFam" id="3.40.930.10:FF:000009">
    <property type="entry name" value="PTS system, fructose specific IIABC component"/>
    <property type="match status" value="1"/>
</dbReference>
<keyword evidence="4" id="KW-0762">Sugar transport</keyword>
<dbReference type="InterPro" id="IPR051541">
    <property type="entry name" value="PTS_SugarTrans_NitroReg"/>
</dbReference>
<keyword evidence="2" id="KW-0813">Transport</keyword>
<evidence type="ECO:0000256" key="6">
    <source>
        <dbReference type="ARBA" id="ARBA00022683"/>
    </source>
</evidence>
<feature type="domain" description="PTS EIIA type-2" evidence="7">
    <location>
        <begin position="5"/>
        <end position="149"/>
    </location>
</feature>
<dbReference type="InterPro" id="IPR002178">
    <property type="entry name" value="PTS_EIIA_type-2_dom"/>
</dbReference>
<sequence>MEVNEFINQDLIKMELQSKDKDSVIKEMIDIMVENGIVGDKEEVVKKAMEREAKGTTGVGRGVAIPHVKSDAVKKAAVAFGRSSEGIDYGSMDEKPSYLFFLITVPEESHNEHLKILAQLSRNLVHDDFRDSLLEAESAEEVMGILEAI</sequence>
<evidence type="ECO:0000256" key="5">
    <source>
        <dbReference type="ARBA" id="ARBA00022679"/>
    </source>
</evidence>
<evidence type="ECO:0000256" key="3">
    <source>
        <dbReference type="ARBA" id="ARBA00022553"/>
    </source>
</evidence>
<dbReference type="HOGENOM" id="CLU_072531_5_0_9"/>
<dbReference type="NCBIfam" id="TIGR00848">
    <property type="entry name" value="fruA"/>
    <property type="match status" value="1"/>
</dbReference>
<dbReference type="Gene3D" id="3.40.930.10">
    <property type="entry name" value="Mannitol-specific EII, Chain A"/>
    <property type="match status" value="1"/>
</dbReference>
<name>E4RNI4_HALHG</name>
<dbReference type="InterPro" id="IPR016152">
    <property type="entry name" value="PTrfase/Anion_transptr"/>
</dbReference>